<dbReference type="InterPro" id="IPR009057">
    <property type="entry name" value="Homeodomain-like_sf"/>
</dbReference>
<proteinExistence type="predicted"/>
<accession>A0A6N9NI21</accession>
<feature type="DNA-binding region" description="H-T-H motif" evidence="2">
    <location>
        <begin position="47"/>
        <end position="66"/>
    </location>
</feature>
<dbReference type="AlphaFoldDB" id="A0A6N9NI21"/>
<dbReference type="Proteomes" id="UP000470771">
    <property type="component" value="Unassembled WGS sequence"/>
</dbReference>
<dbReference type="GO" id="GO:0003677">
    <property type="term" value="F:DNA binding"/>
    <property type="evidence" value="ECO:0007669"/>
    <property type="project" value="UniProtKB-UniRule"/>
</dbReference>
<feature type="domain" description="HTH tetR-type" evidence="3">
    <location>
        <begin position="24"/>
        <end position="84"/>
    </location>
</feature>
<dbReference type="Gene3D" id="1.10.357.10">
    <property type="entry name" value="Tetracycline Repressor, domain 2"/>
    <property type="match status" value="1"/>
</dbReference>
<organism evidence="4 5">
    <name type="scientific">Acidiluteibacter ferrifornacis</name>
    <dbReference type="NCBI Taxonomy" id="2692424"/>
    <lineage>
        <taxon>Bacteria</taxon>
        <taxon>Pseudomonadati</taxon>
        <taxon>Bacteroidota</taxon>
        <taxon>Flavobacteriia</taxon>
        <taxon>Flavobacteriales</taxon>
        <taxon>Cryomorphaceae</taxon>
        <taxon>Acidiluteibacter</taxon>
    </lineage>
</organism>
<dbReference type="SUPFAM" id="SSF46689">
    <property type="entry name" value="Homeodomain-like"/>
    <property type="match status" value="1"/>
</dbReference>
<dbReference type="InterPro" id="IPR050624">
    <property type="entry name" value="HTH-type_Tx_Regulator"/>
</dbReference>
<evidence type="ECO:0000313" key="5">
    <source>
        <dbReference type="Proteomes" id="UP000470771"/>
    </source>
</evidence>
<dbReference type="PANTHER" id="PTHR43479:SF11">
    <property type="entry name" value="ACREF_ENVCD OPERON REPRESSOR-RELATED"/>
    <property type="match status" value="1"/>
</dbReference>
<dbReference type="Pfam" id="PF00440">
    <property type="entry name" value="TetR_N"/>
    <property type="match status" value="1"/>
</dbReference>
<reference evidence="4 5" key="1">
    <citation type="submission" date="2019-12" db="EMBL/GenBank/DDBJ databases">
        <authorList>
            <person name="Zhao J."/>
        </authorList>
    </citation>
    <scope>NUCLEOTIDE SEQUENCE [LARGE SCALE GENOMIC DNA]</scope>
    <source>
        <strain evidence="4 5">S-15</strain>
    </source>
</reference>
<dbReference type="SUPFAM" id="SSF48498">
    <property type="entry name" value="Tetracyclin repressor-like, C-terminal domain"/>
    <property type="match status" value="1"/>
</dbReference>
<dbReference type="PANTHER" id="PTHR43479">
    <property type="entry name" value="ACREF/ENVCD OPERON REPRESSOR-RELATED"/>
    <property type="match status" value="1"/>
</dbReference>
<keyword evidence="5" id="KW-1185">Reference proteome</keyword>
<dbReference type="RefSeq" id="WP_160631390.1">
    <property type="nucleotide sequence ID" value="NZ_WWNE01000003.1"/>
</dbReference>
<dbReference type="PROSITE" id="PS50977">
    <property type="entry name" value="HTH_TETR_2"/>
    <property type="match status" value="1"/>
</dbReference>
<dbReference type="PRINTS" id="PR00455">
    <property type="entry name" value="HTHTETR"/>
</dbReference>
<evidence type="ECO:0000256" key="1">
    <source>
        <dbReference type="ARBA" id="ARBA00023125"/>
    </source>
</evidence>
<dbReference type="InterPro" id="IPR001647">
    <property type="entry name" value="HTH_TetR"/>
</dbReference>
<keyword evidence="1 2" id="KW-0238">DNA-binding</keyword>
<protein>
    <submittedName>
        <fullName evidence="4">TetR family transcriptional regulator</fullName>
    </submittedName>
</protein>
<dbReference type="InterPro" id="IPR036271">
    <property type="entry name" value="Tet_transcr_reg_TetR-rel_C_sf"/>
</dbReference>
<comment type="caution">
    <text evidence="4">The sequence shown here is derived from an EMBL/GenBank/DDBJ whole genome shotgun (WGS) entry which is preliminary data.</text>
</comment>
<gene>
    <name evidence="4" type="ORF">GQN54_01875</name>
</gene>
<dbReference type="EMBL" id="WWNE01000003">
    <property type="protein sequence ID" value="NBG64847.1"/>
    <property type="molecule type" value="Genomic_DNA"/>
</dbReference>
<name>A0A6N9NI21_9FLAO</name>
<sequence length="225" mass="26184">METLLTKNVSDVHFVSYVCIVKNLTTENKLFDSIKDLFLKYGIKSLTMDDIARQLGISKKTLYISFANKRDLVKKVIEYQISSVQCDVENECIEGENAIDELMGIGRKVNEGLSDAHPSIMYDIQKYYPQAWKVLMEHKEEFVFNKMLMNLKRGIEEGLYRDNLNPEVLTKAYMVMTEAMMSNQLALPGKFNFQELHLELMRYHIRGIANGKGREYLKQKFKEDN</sequence>
<evidence type="ECO:0000256" key="2">
    <source>
        <dbReference type="PROSITE-ProRule" id="PRU00335"/>
    </source>
</evidence>
<evidence type="ECO:0000259" key="3">
    <source>
        <dbReference type="PROSITE" id="PS50977"/>
    </source>
</evidence>
<evidence type="ECO:0000313" key="4">
    <source>
        <dbReference type="EMBL" id="NBG64847.1"/>
    </source>
</evidence>